<evidence type="ECO:0000313" key="2">
    <source>
        <dbReference type="Proteomes" id="UP000256686"/>
    </source>
</evidence>
<evidence type="ECO:0008006" key="3">
    <source>
        <dbReference type="Google" id="ProtNLM"/>
    </source>
</evidence>
<accession>A0A3D9CAB2</accession>
<reference evidence="2" key="1">
    <citation type="submission" date="2018-06" db="EMBL/GenBank/DDBJ databases">
        <authorList>
            <person name="Lum Nde A."/>
            <person name="Hugo C."/>
        </authorList>
    </citation>
    <scope>NUCLEOTIDE SEQUENCE [LARGE SCALE GENOMIC DNA]</scope>
    <source>
        <strain evidence="2">1_F178</strain>
    </source>
</reference>
<comment type="caution">
    <text evidence="1">The sequence shown here is derived from an EMBL/GenBank/DDBJ whole genome shotgun (WGS) entry which is preliminary data.</text>
</comment>
<keyword evidence="2" id="KW-1185">Reference proteome</keyword>
<dbReference type="Proteomes" id="UP000256686">
    <property type="component" value="Unassembled WGS sequence"/>
</dbReference>
<dbReference type="InterPro" id="IPR032774">
    <property type="entry name" value="WG_beta_rep"/>
</dbReference>
<sequence>MIYMKRIALFFLLTFYTLAYSQFKQILTIHRDSILSPDTPLKTNPFEGKFLLVGQFLPIKRNSDIKLAKVLTATGWGLIDEKGKFILPTQYYSISDFKNGLADIILYIPPKPGQSQGSKCHAVINAQGKMITPKCFPTNDYFISDKKDGFSRLRVKNTSQLADGFIKVRIDNLTSVYNEKGEQIIPAEYSEITFSGKYFQAQKEAPQRHTVIYDQTGKKVKTVESTTIYITGDLAIIQDYRKIYVENLITGKRYFENQFDSLGPLNDEDEEYDKEIMLVGTNYVDHIYSKIKSTIYINKSLEIIQNKIYSESNLRYSEGQIIAENPENHGLAILNSKGEILHEYTREESINYMSLDSPGYQNKENLEKNILKYHPLWSKQTITQRVMYLEDIFILRINDSNDQNNSESIFIQKKNGKTMYRIKGPTYYFATFSKNKFLIGANRNEKTGAYTHIITDTKGNILKTAKKGQTYYTFMKKPFTKENSNKYPLDKNYNPIYKEKLLASEQIRNTLNYIIISPEKTEIYNSNGKIVQTVNGSTDNQYNDYINGSIGEDYLIIGTEKSYTLLNKDTWKPAMQLKFKSTLKGYSEGGMFVHDDYDGETTSKTYIDPYMNVIKIIY</sequence>
<protein>
    <recommendedName>
        <fullName evidence="3">WG repeat-containing protein</fullName>
    </recommendedName>
</protein>
<dbReference type="AlphaFoldDB" id="A0A3D9CAB2"/>
<gene>
    <name evidence="1" type="ORF">DRF65_09515</name>
</gene>
<organism evidence="1 2">
    <name type="scientific">Chryseobacterium pennae</name>
    <dbReference type="NCBI Taxonomy" id="2258962"/>
    <lineage>
        <taxon>Bacteria</taxon>
        <taxon>Pseudomonadati</taxon>
        <taxon>Bacteroidota</taxon>
        <taxon>Flavobacteriia</taxon>
        <taxon>Flavobacteriales</taxon>
        <taxon>Weeksellaceae</taxon>
        <taxon>Chryseobacterium group</taxon>
        <taxon>Chryseobacterium</taxon>
    </lineage>
</organism>
<proteinExistence type="predicted"/>
<dbReference type="EMBL" id="QNVT01000007">
    <property type="protein sequence ID" value="REC62674.1"/>
    <property type="molecule type" value="Genomic_DNA"/>
</dbReference>
<name>A0A3D9CAB2_9FLAO</name>
<dbReference type="Pfam" id="PF14903">
    <property type="entry name" value="WG_beta_rep"/>
    <property type="match status" value="2"/>
</dbReference>
<evidence type="ECO:0000313" key="1">
    <source>
        <dbReference type="EMBL" id="REC62674.1"/>
    </source>
</evidence>